<dbReference type="EMBL" id="CM042017">
    <property type="protein sequence ID" value="KAI3688787.1"/>
    <property type="molecule type" value="Genomic_DNA"/>
</dbReference>
<proteinExistence type="predicted"/>
<evidence type="ECO:0000313" key="2">
    <source>
        <dbReference type="Proteomes" id="UP001055811"/>
    </source>
</evidence>
<dbReference type="Proteomes" id="UP001055811">
    <property type="component" value="Linkage Group LG09"/>
</dbReference>
<reference evidence="1 2" key="2">
    <citation type="journal article" date="2022" name="Mol. Ecol. Resour.">
        <title>The genomes of chicory, endive, great burdock and yacon provide insights into Asteraceae paleo-polyploidization history and plant inulin production.</title>
        <authorList>
            <person name="Fan W."/>
            <person name="Wang S."/>
            <person name="Wang H."/>
            <person name="Wang A."/>
            <person name="Jiang F."/>
            <person name="Liu H."/>
            <person name="Zhao H."/>
            <person name="Xu D."/>
            <person name="Zhang Y."/>
        </authorList>
    </citation>
    <scope>NUCLEOTIDE SEQUENCE [LARGE SCALE GENOMIC DNA]</scope>
    <source>
        <strain evidence="2">cv. Punajuju</strain>
        <tissue evidence="1">Leaves</tissue>
    </source>
</reference>
<accession>A0ACB8YTD8</accession>
<organism evidence="1 2">
    <name type="scientific">Cichorium intybus</name>
    <name type="common">Chicory</name>
    <dbReference type="NCBI Taxonomy" id="13427"/>
    <lineage>
        <taxon>Eukaryota</taxon>
        <taxon>Viridiplantae</taxon>
        <taxon>Streptophyta</taxon>
        <taxon>Embryophyta</taxon>
        <taxon>Tracheophyta</taxon>
        <taxon>Spermatophyta</taxon>
        <taxon>Magnoliopsida</taxon>
        <taxon>eudicotyledons</taxon>
        <taxon>Gunneridae</taxon>
        <taxon>Pentapetalae</taxon>
        <taxon>asterids</taxon>
        <taxon>campanulids</taxon>
        <taxon>Asterales</taxon>
        <taxon>Asteraceae</taxon>
        <taxon>Cichorioideae</taxon>
        <taxon>Cichorieae</taxon>
        <taxon>Cichoriinae</taxon>
        <taxon>Cichorium</taxon>
    </lineage>
</organism>
<gene>
    <name evidence="1" type="ORF">L2E82_46614</name>
</gene>
<keyword evidence="2" id="KW-1185">Reference proteome</keyword>
<name>A0ACB8YTD8_CICIN</name>
<protein>
    <submittedName>
        <fullName evidence="1">Uncharacterized protein</fullName>
    </submittedName>
</protein>
<reference evidence="2" key="1">
    <citation type="journal article" date="2022" name="Mol. Ecol. Resour.">
        <title>The genomes of chicory, endive, great burdock and yacon provide insights into Asteraceae palaeo-polyploidization history and plant inulin production.</title>
        <authorList>
            <person name="Fan W."/>
            <person name="Wang S."/>
            <person name="Wang H."/>
            <person name="Wang A."/>
            <person name="Jiang F."/>
            <person name="Liu H."/>
            <person name="Zhao H."/>
            <person name="Xu D."/>
            <person name="Zhang Y."/>
        </authorList>
    </citation>
    <scope>NUCLEOTIDE SEQUENCE [LARGE SCALE GENOMIC DNA]</scope>
    <source>
        <strain evidence="2">cv. Punajuju</strain>
    </source>
</reference>
<evidence type="ECO:0000313" key="1">
    <source>
        <dbReference type="EMBL" id="KAI3688787.1"/>
    </source>
</evidence>
<comment type="caution">
    <text evidence="1">The sequence shown here is derived from an EMBL/GenBank/DDBJ whole genome shotgun (WGS) entry which is preliminary data.</text>
</comment>
<sequence length="221" mass="24881">MDTVEKQAAELENELIIKEQETLEVLRELESAKGVMEGLKLNLIKETSSIMTTTDPNPDSGTTTPIDQSTSTLTLYPVPLPPGIILTELKEAKSNLNKTTTDLAMIRASIESLNKKLRMYKSNLFEKYGETKRVIEESVDASNGYCKLTFEAQQFRKMEEAAQYEVIKATLEIEHTKLSIKMVEMRLITAKKMEEAARAMEAVARAEHEDKPLIRDGITKP</sequence>